<evidence type="ECO:0000313" key="2">
    <source>
        <dbReference type="EMBL" id="GAA4522794.1"/>
    </source>
</evidence>
<keyword evidence="1" id="KW-1133">Transmembrane helix</keyword>
<gene>
    <name evidence="2" type="ORF">GCM10023191_102220</name>
</gene>
<evidence type="ECO:0000256" key="1">
    <source>
        <dbReference type="SAM" id="Phobius"/>
    </source>
</evidence>
<feature type="transmembrane region" description="Helical" evidence="1">
    <location>
        <begin position="6"/>
        <end position="26"/>
    </location>
</feature>
<dbReference type="RefSeq" id="WP_345475923.1">
    <property type="nucleotide sequence ID" value="NZ_BAABHF010000096.1"/>
</dbReference>
<keyword evidence="3" id="KW-1185">Reference proteome</keyword>
<comment type="caution">
    <text evidence="2">The sequence shown here is derived from an EMBL/GenBank/DDBJ whole genome shotgun (WGS) entry which is preliminary data.</text>
</comment>
<feature type="transmembrane region" description="Helical" evidence="1">
    <location>
        <begin position="38"/>
        <end position="57"/>
    </location>
</feature>
<dbReference type="EMBL" id="BAABHF010000096">
    <property type="protein sequence ID" value="GAA4522794.1"/>
    <property type="molecule type" value="Genomic_DNA"/>
</dbReference>
<accession>A0ABP8RAQ7</accession>
<protein>
    <submittedName>
        <fullName evidence="2">Uncharacterized protein</fullName>
    </submittedName>
</protein>
<keyword evidence="1" id="KW-0812">Transmembrane</keyword>
<organism evidence="2 3">
    <name type="scientific">Actinoallomurus oryzae</name>
    <dbReference type="NCBI Taxonomy" id="502180"/>
    <lineage>
        <taxon>Bacteria</taxon>
        <taxon>Bacillati</taxon>
        <taxon>Actinomycetota</taxon>
        <taxon>Actinomycetes</taxon>
        <taxon>Streptosporangiales</taxon>
        <taxon>Thermomonosporaceae</taxon>
        <taxon>Actinoallomurus</taxon>
    </lineage>
</organism>
<evidence type="ECO:0000313" key="3">
    <source>
        <dbReference type="Proteomes" id="UP001500503"/>
    </source>
</evidence>
<sequence>MHSDRPLSLLIGGLVTLAFVGLAVYIVRSTPAGTRARVLTATATLMASLPAVLFALYGR</sequence>
<proteinExistence type="predicted"/>
<keyword evidence="1" id="KW-0472">Membrane</keyword>
<reference evidence="3" key="1">
    <citation type="journal article" date="2019" name="Int. J. Syst. Evol. Microbiol.">
        <title>The Global Catalogue of Microorganisms (GCM) 10K type strain sequencing project: providing services to taxonomists for standard genome sequencing and annotation.</title>
        <authorList>
            <consortium name="The Broad Institute Genomics Platform"/>
            <consortium name="The Broad Institute Genome Sequencing Center for Infectious Disease"/>
            <person name="Wu L."/>
            <person name="Ma J."/>
        </authorList>
    </citation>
    <scope>NUCLEOTIDE SEQUENCE [LARGE SCALE GENOMIC DNA]</scope>
    <source>
        <strain evidence="3">JCM 17933</strain>
    </source>
</reference>
<name>A0ABP8RAQ7_9ACTN</name>
<dbReference type="Proteomes" id="UP001500503">
    <property type="component" value="Unassembled WGS sequence"/>
</dbReference>